<reference evidence="1" key="1">
    <citation type="submission" date="2014-09" db="EMBL/GenBank/DDBJ databases">
        <authorList>
            <person name="Magalhaes I.L.F."/>
            <person name="Oliveira U."/>
            <person name="Santos F.R."/>
            <person name="Vidigal T.H.D.A."/>
            <person name="Brescovit A.D."/>
            <person name="Santos A.J."/>
        </authorList>
    </citation>
    <scope>NUCLEOTIDE SEQUENCE</scope>
    <source>
        <tissue evidence="1">Shoot tissue taken approximately 20 cm above the soil surface</tissue>
    </source>
</reference>
<proteinExistence type="predicted"/>
<reference evidence="1" key="2">
    <citation type="journal article" date="2015" name="Data Brief">
        <title>Shoot transcriptome of the giant reed, Arundo donax.</title>
        <authorList>
            <person name="Barrero R.A."/>
            <person name="Guerrero F.D."/>
            <person name="Moolhuijzen P."/>
            <person name="Goolsby J.A."/>
            <person name="Tidwell J."/>
            <person name="Bellgard S.E."/>
            <person name="Bellgard M.I."/>
        </authorList>
    </citation>
    <scope>NUCLEOTIDE SEQUENCE</scope>
    <source>
        <tissue evidence="1">Shoot tissue taken approximately 20 cm above the soil surface</tissue>
    </source>
</reference>
<protein>
    <submittedName>
        <fullName evidence="1">Uncharacterized protein</fullName>
    </submittedName>
</protein>
<name>A0A0A8Y4B1_ARUDO</name>
<evidence type="ECO:0000313" key="1">
    <source>
        <dbReference type="EMBL" id="JAD20250.1"/>
    </source>
</evidence>
<accession>A0A0A8Y4B1</accession>
<dbReference type="EMBL" id="GBRH01277645">
    <property type="protein sequence ID" value="JAD20250.1"/>
    <property type="molecule type" value="Transcribed_RNA"/>
</dbReference>
<organism evidence="1">
    <name type="scientific">Arundo donax</name>
    <name type="common">Giant reed</name>
    <name type="synonym">Donax arundinaceus</name>
    <dbReference type="NCBI Taxonomy" id="35708"/>
    <lineage>
        <taxon>Eukaryota</taxon>
        <taxon>Viridiplantae</taxon>
        <taxon>Streptophyta</taxon>
        <taxon>Embryophyta</taxon>
        <taxon>Tracheophyta</taxon>
        <taxon>Spermatophyta</taxon>
        <taxon>Magnoliopsida</taxon>
        <taxon>Liliopsida</taxon>
        <taxon>Poales</taxon>
        <taxon>Poaceae</taxon>
        <taxon>PACMAD clade</taxon>
        <taxon>Arundinoideae</taxon>
        <taxon>Arundineae</taxon>
        <taxon>Arundo</taxon>
    </lineage>
</organism>
<sequence length="14" mass="1756">MHPRWHRSGPLLLR</sequence>